<proteinExistence type="predicted"/>
<evidence type="ECO:0000313" key="2">
    <source>
        <dbReference type="EMBL" id="KEJ89000.1"/>
    </source>
</evidence>
<dbReference type="SMART" id="SM00382">
    <property type="entry name" value="AAA"/>
    <property type="match status" value="1"/>
</dbReference>
<feature type="domain" description="AAA+ ATPase" evidence="1">
    <location>
        <begin position="154"/>
        <end position="306"/>
    </location>
</feature>
<dbReference type="AlphaFoldDB" id="A0A073IHI0"/>
<dbReference type="GO" id="GO:0005524">
    <property type="term" value="F:ATP binding"/>
    <property type="evidence" value="ECO:0007669"/>
    <property type="project" value="InterPro"/>
</dbReference>
<dbReference type="GO" id="GO:0004176">
    <property type="term" value="F:ATP-dependent peptidase activity"/>
    <property type="evidence" value="ECO:0007669"/>
    <property type="project" value="InterPro"/>
</dbReference>
<dbReference type="GO" id="GO:0030163">
    <property type="term" value="P:protein catabolic process"/>
    <property type="evidence" value="ECO:0007669"/>
    <property type="project" value="InterPro"/>
</dbReference>
<dbReference type="Proteomes" id="UP000027734">
    <property type="component" value="Unassembled WGS sequence"/>
</dbReference>
<evidence type="ECO:0000313" key="3">
    <source>
        <dbReference type="Proteomes" id="UP000027734"/>
    </source>
</evidence>
<dbReference type="Gene3D" id="3.40.50.300">
    <property type="entry name" value="P-loop containing nucleotide triphosphate hydrolases"/>
    <property type="match status" value="1"/>
</dbReference>
<dbReference type="Pfam" id="PF00004">
    <property type="entry name" value="AAA"/>
    <property type="match status" value="1"/>
</dbReference>
<keyword evidence="3" id="KW-1185">Reference proteome</keyword>
<dbReference type="EMBL" id="JAMC01000004">
    <property type="protein sequence ID" value="KEJ89000.1"/>
    <property type="molecule type" value="Genomic_DNA"/>
</dbReference>
<dbReference type="InterPro" id="IPR003593">
    <property type="entry name" value="AAA+_ATPase"/>
</dbReference>
<dbReference type="RefSeq" id="WP_025058594.1">
    <property type="nucleotide sequence ID" value="NZ_JAMC01000004.1"/>
</dbReference>
<reference evidence="2 3" key="1">
    <citation type="submission" date="2014-01" db="EMBL/GenBank/DDBJ databases">
        <title>Sulfitobacter donghicola JCM 14565 Genome Sequencing.</title>
        <authorList>
            <person name="Lai Q."/>
            <person name="Hong Z."/>
        </authorList>
    </citation>
    <scope>NUCLEOTIDE SEQUENCE [LARGE SCALE GENOMIC DNA]</scope>
    <source>
        <strain evidence="2 3">JCM 14565</strain>
    </source>
</reference>
<dbReference type="GO" id="GO:0016887">
    <property type="term" value="F:ATP hydrolysis activity"/>
    <property type="evidence" value="ECO:0007669"/>
    <property type="project" value="InterPro"/>
</dbReference>
<dbReference type="STRING" id="1300350.Z948_1160"/>
<protein>
    <submittedName>
        <fullName evidence="2">Peptidase</fullName>
    </submittedName>
</protein>
<evidence type="ECO:0000259" key="1">
    <source>
        <dbReference type="SMART" id="SM00382"/>
    </source>
</evidence>
<dbReference type="InterPro" id="IPR003959">
    <property type="entry name" value="ATPase_AAA_core"/>
</dbReference>
<dbReference type="GO" id="GO:0004252">
    <property type="term" value="F:serine-type endopeptidase activity"/>
    <property type="evidence" value="ECO:0007669"/>
    <property type="project" value="InterPro"/>
</dbReference>
<gene>
    <name evidence="2" type="ORF">DSW25_12215</name>
</gene>
<organism evidence="2 3">
    <name type="scientific">Sulfitobacter donghicola DSW-25 = KCTC 12864 = JCM 14565</name>
    <dbReference type="NCBI Taxonomy" id="1300350"/>
    <lineage>
        <taxon>Bacteria</taxon>
        <taxon>Pseudomonadati</taxon>
        <taxon>Pseudomonadota</taxon>
        <taxon>Alphaproteobacteria</taxon>
        <taxon>Rhodobacterales</taxon>
        <taxon>Roseobacteraceae</taxon>
        <taxon>Sulfitobacter</taxon>
    </lineage>
</organism>
<accession>A0A073IHI0</accession>
<dbReference type="PANTHER" id="PTHR10046">
    <property type="entry name" value="ATP DEPENDENT LON PROTEASE FAMILY MEMBER"/>
    <property type="match status" value="1"/>
</dbReference>
<dbReference type="eggNOG" id="COG0466">
    <property type="taxonomic scope" value="Bacteria"/>
</dbReference>
<name>A0A073IHI0_9RHOB</name>
<dbReference type="SUPFAM" id="SSF52540">
    <property type="entry name" value="P-loop containing nucleoside triphosphate hydrolases"/>
    <property type="match status" value="1"/>
</dbReference>
<dbReference type="OrthoDB" id="5297432at2"/>
<sequence>MLKSNIPIANVRFFDKTPTVAELERRFSRFLRGFREQRCAAEQTERFAEDGPTETFELSANSLSTRDKIKIERRALRYVELQEAATGMQHLRTEERTALRRLQNGATVSRVSNEHDADVLAAALHEEMPWMAPATEHIWHAMRKSVREGRPSIQFAPLLLLGPPGVGKSHWARRLGNLLEVPTTVIDATGEPASFALVGSQRGWGSAGPGKVIETIIRERCANPIIVVDEVEKAGDVTSEKGLRFSLTDGLLPLLERMTAKTWQCPYYRVQFDLSWVGWVLTANSLRGLPEPLLSRCPPLELQQVSKQHLIGFAQRLGKASELPDEVITALEEIIWTCHGDMSGPSLRTVKRMIERAAIATARPLLH</sequence>
<dbReference type="InterPro" id="IPR027065">
    <property type="entry name" value="Lon_Prtase"/>
</dbReference>
<comment type="caution">
    <text evidence="2">The sequence shown here is derived from an EMBL/GenBank/DDBJ whole genome shotgun (WGS) entry which is preliminary data.</text>
</comment>
<dbReference type="InterPro" id="IPR027417">
    <property type="entry name" value="P-loop_NTPase"/>
</dbReference>